<dbReference type="PROSITE" id="PS00616">
    <property type="entry name" value="HIS_ACID_PHOSPHAT_1"/>
    <property type="match status" value="1"/>
</dbReference>
<keyword evidence="6" id="KW-0378">Hydrolase</keyword>
<evidence type="ECO:0000256" key="18">
    <source>
        <dbReference type="PIRSR" id="PIRSR000894-1"/>
    </source>
</evidence>
<dbReference type="PANTHER" id="PTHR20963:SF24">
    <property type="entry name" value="3-PHYTASE B"/>
    <property type="match status" value="1"/>
</dbReference>
<keyword evidence="20" id="KW-0732">Signal</keyword>
<feature type="disulfide bond" evidence="19">
    <location>
        <begin position="439"/>
        <end position="447"/>
    </location>
</feature>
<comment type="catalytic activity">
    <reaction evidence="12">
        <text>1D-myo-inositol 1,2-bisphosphate + H2O = 1D-myo-inositol 2-phosphate + phosphate</text>
        <dbReference type="Rhea" id="RHEA:77135"/>
        <dbReference type="ChEBI" id="CHEBI:15377"/>
        <dbReference type="ChEBI" id="CHEBI:43474"/>
        <dbReference type="ChEBI" id="CHEBI:84142"/>
        <dbReference type="ChEBI" id="CHEBI:195539"/>
    </reaction>
    <physiologicalReaction direction="left-to-right" evidence="12">
        <dbReference type="Rhea" id="RHEA:77136"/>
    </physiologicalReaction>
</comment>
<comment type="catalytic activity">
    <reaction evidence="11">
        <text>1D-myo-inositol 1,2,5,6-tetrakisphosphate + H2O = 1D-myo-inositol 1,2,6-trisphosphate + phosphate</text>
        <dbReference type="Rhea" id="RHEA:77119"/>
        <dbReference type="ChEBI" id="CHEBI:15377"/>
        <dbReference type="ChEBI" id="CHEBI:43474"/>
        <dbReference type="ChEBI" id="CHEBI:195535"/>
        <dbReference type="ChEBI" id="CHEBI:195537"/>
    </reaction>
    <physiologicalReaction direction="left-to-right" evidence="11">
        <dbReference type="Rhea" id="RHEA:77120"/>
    </physiologicalReaction>
</comment>
<accession>A0A022W8N2</accession>
<evidence type="ECO:0000256" key="10">
    <source>
        <dbReference type="ARBA" id="ARBA00042300"/>
    </source>
</evidence>
<organism evidence="21">
    <name type="scientific">Trichophyton rubrum CBS 288.86</name>
    <dbReference type="NCBI Taxonomy" id="1215330"/>
    <lineage>
        <taxon>Eukaryota</taxon>
        <taxon>Fungi</taxon>
        <taxon>Dikarya</taxon>
        <taxon>Ascomycota</taxon>
        <taxon>Pezizomycotina</taxon>
        <taxon>Eurotiomycetes</taxon>
        <taxon>Eurotiomycetidae</taxon>
        <taxon>Onygenales</taxon>
        <taxon>Arthrodermataceae</taxon>
        <taxon>Trichophyton</taxon>
    </lineage>
</organism>
<dbReference type="PIRSF" id="PIRSF000894">
    <property type="entry name" value="Acid_phosphatase"/>
    <property type="match status" value="1"/>
</dbReference>
<feature type="active site" description="Proton donor" evidence="18">
    <location>
        <position position="362"/>
    </location>
</feature>
<evidence type="ECO:0000256" key="6">
    <source>
        <dbReference type="ARBA" id="ARBA00022801"/>
    </source>
</evidence>
<dbReference type="GO" id="GO:0003993">
    <property type="term" value="F:acid phosphatase activity"/>
    <property type="evidence" value="ECO:0007669"/>
    <property type="project" value="TreeGrafter"/>
</dbReference>
<evidence type="ECO:0000256" key="2">
    <source>
        <dbReference type="ARBA" id="ARBA00005375"/>
    </source>
</evidence>
<evidence type="ECO:0000256" key="16">
    <source>
        <dbReference type="ARBA" id="ARBA00044106"/>
    </source>
</evidence>
<evidence type="ECO:0000256" key="15">
    <source>
        <dbReference type="ARBA" id="ARBA00043788"/>
    </source>
</evidence>
<evidence type="ECO:0000256" key="3">
    <source>
        <dbReference type="ARBA" id="ARBA00011245"/>
    </source>
</evidence>
<evidence type="ECO:0000256" key="20">
    <source>
        <dbReference type="SAM" id="SignalP"/>
    </source>
</evidence>
<dbReference type="InterPro" id="IPR029033">
    <property type="entry name" value="His_PPase_superfam"/>
</dbReference>
<dbReference type="HOGENOM" id="CLU_020880_0_0_1"/>
<evidence type="ECO:0000256" key="7">
    <source>
        <dbReference type="ARBA" id="ARBA00023157"/>
    </source>
</evidence>
<name>A0A022W8N2_TRIRU</name>
<dbReference type="Pfam" id="PF00328">
    <property type="entry name" value="His_Phos_2"/>
    <property type="match status" value="1"/>
</dbReference>
<keyword evidence="5" id="KW-0964">Secreted</keyword>
<dbReference type="EC" id="3.1.3.8" evidence="4"/>
<evidence type="ECO:0000256" key="13">
    <source>
        <dbReference type="ARBA" id="ARBA00043721"/>
    </source>
</evidence>
<dbReference type="PROSITE" id="PS00778">
    <property type="entry name" value="HIS_ACID_PHOSPHAT_2"/>
    <property type="match status" value="1"/>
</dbReference>
<feature type="disulfide bond" evidence="19">
    <location>
        <begin position="76"/>
        <end position="414"/>
    </location>
</feature>
<dbReference type="InterPro" id="IPR033379">
    <property type="entry name" value="Acid_Pase_AS"/>
</dbReference>
<dbReference type="SUPFAM" id="SSF53254">
    <property type="entry name" value="Phosphoglycerate mutase-like"/>
    <property type="match status" value="1"/>
</dbReference>
<evidence type="ECO:0000256" key="12">
    <source>
        <dbReference type="ARBA" id="ARBA00043675"/>
    </source>
</evidence>
<evidence type="ECO:0000256" key="9">
    <source>
        <dbReference type="ARBA" id="ARBA00041857"/>
    </source>
</evidence>
<protein>
    <recommendedName>
        <fullName evidence="16">Phytase A</fullName>
        <ecNumber evidence="4">3.1.3.8</ecNumber>
    </recommendedName>
    <alternativeName>
        <fullName evidence="17">Histidine acid phosphatase phyA</fullName>
    </alternativeName>
    <alternativeName>
        <fullName evidence="10">Myo-inositol hexakisphosphate phosphohydrolase A</fullName>
    </alternativeName>
    <alternativeName>
        <fullName evidence="9">Myo-inositol-hexaphosphate 3-phosphohydrolase A</fullName>
    </alternativeName>
</protein>
<feature type="signal peptide" evidence="20">
    <location>
        <begin position="1"/>
        <end position="23"/>
    </location>
</feature>
<evidence type="ECO:0000256" key="5">
    <source>
        <dbReference type="ARBA" id="ARBA00022525"/>
    </source>
</evidence>
<evidence type="ECO:0000256" key="17">
    <source>
        <dbReference type="ARBA" id="ARBA00044262"/>
    </source>
</evidence>
<evidence type="ECO:0000256" key="1">
    <source>
        <dbReference type="ARBA" id="ARBA00004613"/>
    </source>
</evidence>
<evidence type="ECO:0000256" key="11">
    <source>
        <dbReference type="ARBA" id="ARBA00043670"/>
    </source>
</evidence>
<dbReference type="GO" id="GO:0016158">
    <property type="term" value="F:inositol hexakisphosphate 3-phosphatase activity"/>
    <property type="evidence" value="ECO:0007669"/>
    <property type="project" value="UniProtKB-EC"/>
</dbReference>
<dbReference type="Proteomes" id="UP000023758">
    <property type="component" value="Unassembled WGS sequence"/>
</dbReference>
<gene>
    <name evidence="21" type="ORF">H103_02886</name>
</gene>
<dbReference type="AlphaFoldDB" id="A0A022W8N2"/>
<feature type="disulfide bond" evidence="19">
    <location>
        <begin position="264"/>
        <end position="282"/>
    </location>
</feature>
<comment type="catalytic activity">
    <reaction evidence="15">
        <text>1D-myo-inositol hexakisphosphate + H2O = 1D-myo-inositol 1,2,4,5,6-pentakisphosphate + phosphate</text>
        <dbReference type="Rhea" id="RHEA:16989"/>
        <dbReference type="ChEBI" id="CHEBI:15377"/>
        <dbReference type="ChEBI" id="CHEBI:43474"/>
        <dbReference type="ChEBI" id="CHEBI:57798"/>
        <dbReference type="ChEBI" id="CHEBI:58130"/>
        <dbReference type="EC" id="3.1.3.8"/>
    </reaction>
    <physiologicalReaction direction="left-to-right" evidence="15">
        <dbReference type="Rhea" id="RHEA:16990"/>
    </physiologicalReaction>
</comment>
<dbReference type="InterPro" id="IPR000560">
    <property type="entry name" value="His_Pase_clade-2"/>
</dbReference>
<comment type="similarity">
    <text evidence="2">Belongs to the histidine acid phosphatase family.</text>
</comment>
<dbReference type="Gene3D" id="3.40.50.1240">
    <property type="entry name" value="Phosphoglycerate mutase-like"/>
    <property type="match status" value="1"/>
</dbReference>
<comment type="catalytic activity">
    <reaction evidence="13">
        <text>1D-myo-inositol 1,2,6-trisphosphate + H2O = 1D-myo-inositol 1,2-bisphosphate + phosphate</text>
        <dbReference type="Rhea" id="RHEA:77131"/>
        <dbReference type="ChEBI" id="CHEBI:15377"/>
        <dbReference type="ChEBI" id="CHEBI:43474"/>
        <dbReference type="ChEBI" id="CHEBI:195537"/>
        <dbReference type="ChEBI" id="CHEBI:195539"/>
    </reaction>
    <physiologicalReaction direction="left-to-right" evidence="13">
        <dbReference type="Rhea" id="RHEA:77132"/>
    </physiologicalReaction>
</comment>
<comment type="catalytic activity">
    <reaction evidence="14">
        <text>1D-myo-inositol 1,2,4,5,6-pentakisphosphate + H2O = 1D-myo-inositol 1,2,5,6-tetrakisphosphate + phosphate</text>
        <dbReference type="Rhea" id="RHEA:77115"/>
        <dbReference type="ChEBI" id="CHEBI:15377"/>
        <dbReference type="ChEBI" id="CHEBI:43474"/>
        <dbReference type="ChEBI" id="CHEBI:57798"/>
        <dbReference type="ChEBI" id="CHEBI:195535"/>
    </reaction>
    <physiologicalReaction direction="left-to-right" evidence="14">
        <dbReference type="Rhea" id="RHEA:77116"/>
    </physiologicalReaction>
</comment>
<dbReference type="InterPro" id="IPR016274">
    <property type="entry name" value="Histidine_acid_Pase_euk"/>
</dbReference>
<dbReference type="EMBL" id="KK207790">
    <property type="protein sequence ID" value="EZF54443.1"/>
    <property type="molecule type" value="Genomic_DNA"/>
</dbReference>
<evidence type="ECO:0000256" key="8">
    <source>
        <dbReference type="ARBA" id="ARBA00023180"/>
    </source>
</evidence>
<comment type="subcellular location">
    <subcellularLocation>
        <location evidence="1">Secreted</location>
    </subcellularLocation>
</comment>
<sequence length="474" mass="52143">MSSMASVLFAALAISGIQVSAVATPAEINIGAASFCSTPSRGYGCFPQYSQFWGQYSPYFSLEGRSVISSAIPPGCKITFAQSLQRHGARFPTADKSATYSALIKRIQEDATEFKDEFAFLKDYKYTLGADDLTPFGESQLYDSGIKFLQRYQGLTKDSKVFVRSAGSERVVASAHKFVEGFNKAKGSEKGGATKLDLIISEEDRRKNPIAPQGCDAFDNDKTADKVTDQFRSTFTQPIVDRVNKKLPGANIKIGDIKSLMAMCPFDTVARTPDASKLSPFCHLFSHEEFRHYDYLETLGKFYGHGPGNSFGPAPGIGYVNELIARLTNSPVRDNTTVDHELDDNPKTFPLGLPLYADFSHDNSMTVIFTAMGLFNATKPLSPTEITDPADASGYSASWTIPFGARAYFEKMVCDHSPSAKQEYVRVLLNDRVIPLQGCHTDFLGRCKLDDFINGLTYARSNGNWDQCEVSPPK</sequence>
<proteinExistence type="inferred from homology"/>
<dbReference type="OrthoDB" id="6509975at2759"/>
<feature type="active site" description="Nucleophile" evidence="18">
    <location>
        <position position="87"/>
    </location>
</feature>
<evidence type="ECO:0000313" key="21">
    <source>
        <dbReference type="EMBL" id="EZF54443.1"/>
    </source>
</evidence>
<evidence type="ECO:0000256" key="4">
    <source>
        <dbReference type="ARBA" id="ARBA00012632"/>
    </source>
</evidence>
<reference evidence="21" key="1">
    <citation type="submission" date="2014-02" db="EMBL/GenBank/DDBJ databases">
        <title>The Genome Sequence of Trichophyton rubrum (morphotype fischeri) CBS 288.86.</title>
        <authorList>
            <consortium name="The Broad Institute Genomics Platform"/>
            <person name="Cuomo C.A."/>
            <person name="White T.C."/>
            <person name="Graser Y."/>
            <person name="Martinez-Rossi N."/>
            <person name="Heitman J."/>
            <person name="Young S.K."/>
            <person name="Zeng Q."/>
            <person name="Gargeya S."/>
            <person name="Abouelleil A."/>
            <person name="Alvarado L."/>
            <person name="Chapman S.B."/>
            <person name="Gainer-Dewar J."/>
            <person name="Goldberg J."/>
            <person name="Griggs A."/>
            <person name="Gujja S."/>
            <person name="Hansen M."/>
            <person name="Howarth C."/>
            <person name="Imamovic A."/>
            <person name="Larimer J."/>
            <person name="Martinez D."/>
            <person name="Murphy C."/>
            <person name="Pearson M.D."/>
            <person name="Persinoti G."/>
            <person name="Poon T."/>
            <person name="Priest M."/>
            <person name="Roberts A.D."/>
            <person name="Saif S."/>
            <person name="Shea T.D."/>
            <person name="Sykes S.N."/>
            <person name="Wortman J."/>
            <person name="Nusbaum C."/>
            <person name="Birren B."/>
        </authorList>
    </citation>
    <scope>NUCLEOTIDE SEQUENCE [LARGE SCALE GENOMIC DNA]</scope>
    <source>
        <strain evidence="21">CBS 288.86</strain>
    </source>
</reference>
<keyword evidence="7 19" id="KW-1015">Disulfide bond</keyword>
<evidence type="ECO:0000256" key="19">
    <source>
        <dbReference type="PIRSR" id="PIRSR000894-2"/>
    </source>
</evidence>
<comment type="subunit">
    <text evidence="3">Monomer.</text>
</comment>
<feature type="chain" id="PRO_5001508217" description="Phytase A" evidence="20">
    <location>
        <begin position="24"/>
        <end position="474"/>
    </location>
</feature>
<dbReference type="CDD" id="cd07061">
    <property type="entry name" value="HP_HAP_like"/>
    <property type="match status" value="1"/>
</dbReference>
<keyword evidence="8" id="KW-0325">Glycoprotein</keyword>
<dbReference type="GO" id="GO:0005576">
    <property type="term" value="C:extracellular region"/>
    <property type="evidence" value="ECO:0007669"/>
    <property type="project" value="UniProtKB-SubCell"/>
</dbReference>
<dbReference type="PANTHER" id="PTHR20963">
    <property type="entry name" value="MULTIPLE INOSITOL POLYPHOSPHATE PHOSPHATASE-RELATED"/>
    <property type="match status" value="1"/>
</dbReference>
<evidence type="ECO:0000256" key="14">
    <source>
        <dbReference type="ARBA" id="ARBA00043748"/>
    </source>
</evidence>